<evidence type="ECO:0000313" key="1">
    <source>
        <dbReference type="EMBL" id="KAH6943063.1"/>
    </source>
</evidence>
<sequence length="178" mass="20100">MSKRRRVLKAEESSMLLLQQLEHMETSSSDDDDCHIYASKFAELFAEPLDVPKVQDYVRKVVSSYSDKQFRSNFRLPRSACNELIRQFEASDFYPSDRSHGDIAELATALDDVIPRCAARCVVYAAASRVGCAVALQALLRDPLMYSVGTLRLSLRLRANPHLLTLSQRTGATNRIHH</sequence>
<organism evidence="1 2">
    <name type="scientific">Hyalomma asiaticum</name>
    <name type="common">Tick</name>
    <dbReference type="NCBI Taxonomy" id="266040"/>
    <lineage>
        <taxon>Eukaryota</taxon>
        <taxon>Metazoa</taxon>
        <taxon>Ecdysozoa</taxon>
        <taxon>Arthropoda</taxon>
        <taxon>Chelicerata</taxon>
        <taxon>Arachnida</taxon>
        <taxon>Acari</taxon>
        <taxon>Parasitiformes</taxon>
        <taxon>Ixodida</taxon>
        <taxon>Ixodoidea</taxon>
        <taxon>Ixodidae</taxon>
        <taxon>Hyalomminae</taxon>
        <taxon>Hyalomma</taxon>
    </lineage>
</organism>
<accession>A0ACB7T7K6</accession>
<protein>
    <submittedName>
        <fullName evidence="1">Uncharacterized protein</fullName>
    </submittedName>
</protein>
<dbReference type="Proteomes" id="UP000821845">
    <property type="component" value="Chromosome 10"/>
</dbReference>
<evidence type="ECO:0000313" key="2">
    <source>
        <dbReference type="Proteomes" id="UP000821845"/>
    </source>
</evidence>
<proteinExistence type="predicted"/>
<name>A0ACB7T7K6_HYAAI</name>
<reference evidence="1" key="1">
    <citation type="submission" date="2020-05" db="EMBL/GenBank/DDBJ databases">
        <title>Large-scale comparative analyses of tick genomes elucidate their genetic diversity and vector capacities.</title>
        <authorList>
            <person name="Jia N."/>
            <person name="Wang J."/>
            <person name="Shi W."/>
            <person name="Du L."/>
            <person name="Sun Y."/>
            <person name="Zhan W."/>
            <person name="Jiang J."/>
            <person name="Wang Q."/>
            <person name="Zhang B."/>
            <person name="Ji P."/>
            <person name="Sakyi L.B."/>
            <person name="Cui X."/>
            <person name="Yuan T."/>
            <person name="Jiang B."/>
            <person name="Yang W."/>
            <person name="Lam T.T.-Y."/>
            <person name="Chang Q."/>
            <person name="Ding S."/>
            <person name="Wang X."/>
            <person name="Zhu J."/>
            <person name="Ruan X."/>
            <person name="Zhao L."/>
            <person name="Wei J."/>
            <person name="Que T."/>
            <person name="Du C."/>
            <person name="Cheng J."/>
            <person name="Dai P."/>
            <person name="Han X."/>
            <person name="Huang E."/>
            <person name="Gao Y."/>
            <person name="Liu J."/>
            <person name="Shao H."/>
            <person name="Ye R."/>
            <person name="Li L."/>
            <person name="Wei W."/>
            <person name="Wang X."/>
            <person name="Wang C."/>
            <person name="Yang T."/>
            <person name="Huo Q."/>
            <person name="Li W."/>
            <person name="Guo W."/>
            <person name="Chen H."/>
            <person name="Zhou L."/>
            <person name="Ni X."/>
            <person name="Tian J."/>
            <person name="Zhou Y."/>
            <person name="Sheng Y."/>
            <person name="Liu T."/>
            <person name="Pan Y."/>
            <person name="Xia L."/>
            <person name="Li J."/>
            <person name="Zhao F."/>
            <person name="Cao W."/>
        </authorList>
    </citation>
    <scope>NUCLEOTIDE SEQUENCE</scope>
    <source>
        <strain evidence="1">Hyas-2018</strain>
    </source>
</reference>
<comment type="caution">
    <text evidence="1">The sequence shown here is derived from an EMBL/GenBank/DDBJ whole genome shotgun (WGS) entry which is preliminary data.</text>
</comment>
<dbReference type="EMBL" id="CM023490">
    <property type="protein sequence ID" value="KAH6943063.1"/>
    <property type="molecule type" value="Genomic_DNA"/>
</dbReference>
<gene>
    <name evidence="1" type="ORF">HPB50_015012</name>
</gene>
<keyword evidence="2" id="KW-1185">Reference proteome</keyword>